<proteinExistence type="inferred from homology"/>
<evidence type="ECO:0000256" key="6">
    <source>
        <dbReference type="ARBA" id="ARBA00022679"/>
    </source>
</evidence>
<keyword evidence="8" id="KW-0547">Nucleotide-binding</keyword>
<evidence type="ECO:0000256" key="5">
    <source>
        <dbReference type="ARBA" id="ARBA00022676"/>
    </source>
</evidence>
<organism evidence="13 14">
    <name type="scientific">Rhizoclosmatium globosum</name>
    <dbReference type="NCBI Taxonomy" id="329046"/>
    <lineage>
        <taxon>Eukaryota</taxon>
        <taxon>Fungi</taxon>
        <taxon>Fungi incertae sedis</taxon>
        <taxon>Chytridiomycota</taxon>
        <taxon>Chytridiomycota incertae sedis</taxon>
        <taxon>Chytridiomycetes</taxon>
        <taxon>Chytridiales</taxon>
        <taxon>Chytriomycetaceae</taxon>
        <taxon>Rhizoclosmatium</taxon>
    </lineage>
</organism>
<name>A0A1Y2CFU4_9FUNG</name>
<evidence type="ECO:0000313" key="14">
    <source>
        <dbReference type="Proteomes" id="UP000193642"/>
    </source>
</evidence>
<gene>
    <name evidence="13" type="ORF">BCR33DRAFT_815697</name>
</gene>
<dbReference type="PANTHER" id="PTHR23033:SF47">
    <property type="entry name" value="APPLE DOMAIN-CONTAINING PROTEIN-RELATED"/>
    <property type="match status" value="1"/>
</dbReference>
<evidence type="ECO:0000256" key="1">
    <source>
        <dbReference type="ARBA" id="ARBA00004606"/>
    </source>
</evidence>
<evidence type="ECO:0000313" key="13">
    <source>
        <dbReference type="EMBL" id="ORY45165.1"/>
    </source>
</evidence>
<keyword evidence="6" id="KW-0808">Transferase</keyword>
<dbReference type="EC" id="2.4.1.122" evidence="4"/>
<comment type="similarity">
    <text evidence="3">Belongs to the glycosyltransferase 31 family. Beta3-Gal-T subfamily.</text>
</comment>
<dbReference type="Pfam" id="PF02434">
    <property type="entry name" value="Fringe"/>
    <property type="match status" value="1"/>
</dbReference>
<dbReference type="EMBL" id="MCGO01000020">
    <property type="protein sequence ID" value="ORY45165.1"/>
    <property type="molecule type" value="Genomic_DNA"/>
</dbReference>
<keyword evidence="5" id="KW-0328">Glycosyltransferase</keyword>
<evidence type="ECO:0000256" key="3">
    <source>
        <dbReference type="ARBA" id="ARBA00006462"/>
    </source>
</evidence>
<evidence type="ECO:0000256" key="4">
    <source>
        <dbReference type="ARBA" id="ARBA00012557"/>
    </source>
</evidence>
<dbReference type="STRING" id="329046.A0A1Y2CFU4"/>
<dbReference type="OrthoDB" id="414175at2759"/>
<sequence>MQLLTFLSEVENLILIGDTTVKVGGREVLDVYTDVYAKTLRKLGIVDVSESETFKRNFDGNEDTKKKLKVKGQGQRVVSGQDVNGNGWKADAHKNLPGLQVLAEKYPDADWYLMIDDDTYVVFDNLVSYLETKDPNEPHFIGRNNYFKGCDGVTEFHTGPGGSGIVISRGAMKKMQQGLNQCIIKYKDCWAGDIRTALCLRDNGVIVSWGHHFYQNPPLDEIIFPDDPCSRPNTFHHALPSQMQKLYELEQISKTVNLQLEEH</sequence>
<reference evidence="13 14" key="1">
    <citation type="submission" date="2016-07" db="EMBL/GenBank/DDBJ databases">
        <title>Pervasive Adenine N6-methylation of Active Genes in Fungi.</title>
        <authorList>
            <consortium name="DOE Joint Genome Institute"/>
            <person name="Mondo S.J."/>
            <person name="Dannebaum R.O."/>
            <person name="Kuo R.C."/>
            <person name="Labutti K."/>
            <person name="Haridas S."/>
            <person name="Kuo A."/>
            <person name="Salamov A."/>
            <person name="Ahrendt S.R."/>
            <person name="Lipzen A."/>
            <person name="Sullivan W."/>
            <person name="Andreopoulos W.B."/>
            <person name="Clum A."/>
            <person name="Lindquist E."/>
            <person name="Daum C."/>
            <person name="Ramamoorthy G.K."/>
            <person name="Gryganskyi A."/>
            <person name="Culley D."/>
            <person name="Magnuson J.K."/>
            <person name="James T.Y."/>
            <person name="O'Malley M.A."/>
            <person name="Stajich J.E."/>
            <person name="Spatafora J.W."/>
            <person name="Visel A."/>
            <person name="Grigoriev I.V."/>
        </authorList>
    </citation>
    <scope>NUCLEOTIDE SEQUENCE [LARGE SCALE GENOMIC DNA]</scope>
    <source>
        <strain evidence="13 14">JEL800</strain>
    </source>
</reference>
<comment type="pathway">
    <text evidence="2">Protein modification; protein glycosylation.</text>
</comment>
<dbReference type="InterPro" id="IPR026050">
    <property type="entry name" value="C1GALT1/C1GALT1_chp1"/>
</dbReference>
<evidence type="ECO:0000256" key="10">
    <source>
        <dbReference type="ARBA" id="ARBA00022989"/>
    </source>
</evidence>
<keyword evidence="10" id="KW-1133">Transmembrane helix</keyword>
<dbReference type="GO" id="GO:0016263">
    <property type="term" value="F:glycoprotein-N-acetylgalactosamine 3-beta-galactosyltransferase activity"/>
    <property type="evidence" value="ECO:0007669"/>
    <property type="project" value="UniProtKB-EC"/>
</dbReference>
<evidence type="ECO:0000259" key="12">
    <source>
        <dbReference type="Pfam" id="PF02434"/>
    </source>
</evidence>
<feature type="domain" description="Fringe-like glycosyltransferase" evidence="12">
    <location>
        <begin position="108"/>
        <end position="183"/>
    </location>
</feature>
<keyword evidence="14" id="KW-1185">Reference proteome</keyword>
<keyword evidence="11" id="KW-0472">Membrane</keyword>
<evidence type="ECO:0000256" key="8">
    <source>
        <dbReference type="ARBA" id="ARBA00022741"/>
    </source>
</evidence>
<evidence type="ECO:0000256" key="9">
    <source>
        <dbReference type="ARBA" id="ARBA00022968"/>
    </source>
</evidence>
<evidence type="ECO:0000256" key="11">
    <source>
        <dbReference type="ARBA" id="ARBA00023136"/>
    </source>
</evidence>
<accession>A0A1Y2CFU4</accession>
<evidence type="ECO:0000256" key="2">
    <source>
        <dbReference type="ARBA" id="ARBA00004922"/>
    </source>
</evidence>
<dbReference type="PANTHER" id="PTHR23033">
    <property type="entry name" value="BETA1,3-GALACTOSYLTRANSFERASE"/>
    <property type="match status" value="1"/>
</dbReference>
<dbReference type="InterPro" id="IPR003378">
    <property type="entry name" value="Fringe-like_glycosylTrfase"/>
</dbReference>
<dbReference type="AlphaFoldDB" id="A0A1Y2CFU4"/>
<dbReference type="GO" id="GO:0000166">
    <property type="term" value="F:nucleotide binding"/>
    <property type="evidence" value="ECO:0007669"/>
    <property type="project" value="UniProtKB-KW"/>
</dbReference>
<keyword evidence="9" id="KW-0735">Signal-anchor</keyword>
<keyword evidence="7" id="KW-0812">Transmembrane</keyword>
<dbReference type="Gene3D" id="3.90.550.50">
    <property type="match status" value="1"/>
</dbReference>
<dbReference type="Proteomes" id="UP000193642">
    <property type="component" value="Unassembled WGS sequence"/>
</dbReference>
<comment type="caution">
    <text evidence="13">The sequence shown here is derived from an EMBL/GenBank/DDBJ whole genome shotgun (WGS) entry which is preliminary data.</text>
</comment>
<protein>
    <recommendedName>
        <fullName evidence="4">N-acetylgalactosaminide beta-1,3-galactosyltransferase</fullName>
        <ecNumber evidence="4">2.4.1.122</ecNumber>
    </recommendedName>
</protein>
<dbReference type="GO" id="GO:0016020">
    <property type="term" value="C:membrane"/>
    <property type="evidence" value="ECO:0007669"/>
    <property type="project" value="UniProtKB-SubCell"/>
</dbReference>
<evidence type="ECO:0000256" key="7">
    <source>
        <dbReference type="ARBA" id="ARBA00022692"/>
    </source>
</evidence>
<comment type="subcellular location">
    <subcellularLocation>
        <location evidence="1">Membrane</location>
        <topology evidence="1">Single-pass type II membrane protein</topology>
    </subcellularLocation>
</comment>